<gene>
    <name evidence="1" type="ORF">DEHRE_04660</name>
</gene>
<organism evidence="1 2">
    <name type="scientific">Dehalobacter restrictus (strain DSM 9455 / PER-K23)</name>
    <dbReference type="NCBI Taxonomy" id="871738"/>
    <lineage>
        <taxon>Bacteria</taxon>
        <taxon>Bacillati</taxon>
        <taxon>Bacillota</taxon>
        <taxon>Clostridia</taxon>
        <taxon>Eubacteriales</taxon>
        <taxon>Desulfitobacteriaceae</taxon>
        <taxon>Dehalobacter</taxon>
    </lineage>
</organism>
<name>A0ABM5P929_DEHRP</name>
<dbReference type="EMBL" id="CP007033">
    <property type="protein sequence ID" value="AHF11303.1"/>
    <property type="molecule type" value="Genomic_DNA"/>
</dbReference>
<protein>
    <submittedName>
        <fullName evidence="1">Uncharacterized protein</fullName>
    </submittedName>
</protein>
<reference evidence="1 2" key="1">
    <citation type="journal article" date="2013" name="Stand. Genomic Sci.">
        <title>Complete genome sequence of Dehalobacter restrictus PER-K23(T.).</title>
        <authorList>
            <person name="Kruse T."/>
            <person name="Maillard J."/>
            <person name="Goodwin L."/>
            <person name="Woyke T."/>
            <person name="Teshima H."/>
            <person name="Bruce D."/>
            <person name="Detter C."/>
            <person name="Tapia R."/>
            <person name="Han C."/>
            <person name="Huntemann M."/>
            <person name="Wei C.L."/>
            <person name="Han J."/>
            <person name="Chen A."/>
            <person name="Kyrpides N."/>
            <person name="Szeto E."/>
            <person name="Markowitz V."/>
            <person name="Ivanova N."/>
            <person name="Pagani I."/>
            <person name="Pati A."/>
            <person name="Pitluck S."/>
            <person name="Nolan M."/>
            <person name="Holliger C."/>
            <person name="Smidt H."/>
        </authorList>
    </citation>
    <scope>NUCLEOTIDE SEQUENCE [LARGE SCALE GENOMIC DNA]</scope>
    <source>
        <strain evidence="2">DSM 9455</strain>
    </source>
</reference>
<dbReference type="Proteomes" id="UP000018934">
    <property type="component" value="Chromosome"/>
</dbReference>
<keyword evidence="2" id="KW-1185">Reference proteome</keyword>
<sequence>MGKYPVLSLWKRLGHIGNAQKPRDERYKKSKPEKE</sequence>
<evidence type="ECO:0000313" key="2">
    <source>
        <dbReference type="Proteomes" id="UP000018934"/>
    </source>
</evidence>
<accession>A0ABM5P929</accession>
<evidence type="ECO:0000313" key="1">
    <source>
        <dbReference type="EMBL" id="AHF11303.1"/>
    </source>
</evidence>
<proteinExistence type="predicted"/>